<sequence>MSFSRRPARFKRSDFMQTEPISEEKLETVRVAAARVYVNEKTPAKESLVSGSIQQGDTIDAVNANVENKTDYDNGMLLLATVATEFNYLEWGGKKKRSSVSGRKQAP</sequence>
<proteinExistence type="predicted"/>
<evidence type="ECO:0000313" key="2">
    <source>
        <dbReference type="Proteomes" id="UP001603857"/>
    </source>
</evidence>
<organism evidence="1 2">
    <name type="scientific">Flemingia macrophylla</name>
    <dbReference type="NCBI Taxonomy" id="520843"/>
    <lineage>
        <taxon>Eukaryota</taxon>
        <taxon>Viridiplantae</taxon>
        <taxon>Streptophyta</taxon>
        <taxon>Embryophyta</taxon>
        <taxon>Tracheophyta</taxon>
        <taxon>Spermatophyta</taxon>
        <taxon>Magnoliopsida</taxon>
        <taxon>eudicotyledons</taxon>
        <taxon>Gunneridae</taxon>
        <taxon>Pentapetalae</taxon>
        <taxon>rosids</taxon>
        <taxon>fabids</taxon>
        <taxon>Fabales</taxon>
        <taxon>Fabaceae</taxon>
        <taxon>Papilionoideae</taxon>
        <taxon>50 kb inversion clade</taxon>
        <taxon>NPAAA clade</taxon>
        <taxon>indigoferoid/millettioid clade</taxon>
        <taxon>Phaseoleae</taxon>
        <taxon>Flemingia</taxon>
    </lineage>
</organism>
<protein>
    <submittedName>
        <fullName evidence="1">Uncharacterized protein</fullName>
    </submittedName>
</protein>
<dbReference type="Proteomes" id="UP001603857">
    <property type="component" value="Unassembled WGS sequence"/>
</dbReference>
<accession>A0ABD1MV33</accession>
<dbReference type="AlphaFoldDB" id="A0ABD1MV33"/>
<evidence type="ECO:0000313" key="1">
    <source>
        <dbReference type="EMBL" id="KAL2339690.1"/>
    </source>
</evidence>
<gene>
    <name evidence="1" type="ORF">Fmac_007630</name>
</gene>
<reference evidence="1 2" key="1">
    <citation type="submission" date="2024-08" db="EMBL/GenBank/DDBJ databases">
        <title>Insights into the chromosomal genome structure of Flemingia macrophylla.</title>
        <authorList>
            <person name="Ding Y."/>
            <person name="Zhao Y."/>
            <person name="Bi W."/>
            <person name="Wu M."/>
            <person name="Zhao G."/>
            <person name="Gong Y."/>
            <person name="Li W."/>
            <person name="Zhang P."/>
        </authorList>
    </citation>
    <scope>NUCLEOTIDE SEQUENCE [LARGE SCALE GENOMIC DNA]</scope>
    <source>
        <strain evidence="1">DYQJB</strain>
        <tissue evidence="1">Leaf</tissue>
    </source>
</reference>
<name>A0ABD1MV33_9FABA</name>
<dbReference type="EMBL" id="JBGMDY010000003">
    <property type="protein sequence ID" value="KAL2339690.1"/>
    <property type="molecule type" value="Genomic_DNA"/>
</dbReference>
<comment type="caution">
    <text evidence="1">The sequence shown here is derived from an EMBL/GenBank/DDBJ whole genome shotgun (WGS) entry which is preliminary data.</text>
</comment>
<keyword evidence="2" id="KW-1185">Reference proteome</keyword>